<sequence length="197" mass="21617">MSYQPGMTMKLCRQAFALAIIFIAMPARASDELQRQEPDTVIFAMMSGKCSTLKVAGRDLACRAVAFFQTEEGRANFTVAIDDPSDDSHIITFSGDNGRRPEANLYELPIDRMLLKSKDRPKADGLPVPSVESTAGLCKQVGNFVTLELSSITCSAVDKNGKKYELQYQSDGAPMAVRRIKRMRVGSPAVSPFDDVK</sequence>
<keyword evidence="3" id="KW-1185">Reference proteome</keyword>
<dbReference type="RefSeq" id="WP_244608678.1">
    <property type="nucleotide sequence ID" value="NZ_JAZHRV010000001.1"/>
</dbReference>
<reference evidence="2 3" key="1">
    <citation type="submission" date="2024-02" db="EMBL/GenBank/DDBJ databases">
        <title>Adaptive strategies in a cosmopolitan and abundant soil bacterium.</title>
        <authorList>
            <person name="Carini P."/>
        </authorList>
    </citation>
    <scope>NUCLEOTIDE SEQUENCE [LARGE SCALE GENOMIC DNA]</scope>
    <source>
        <strain evidence="2 3">AZCC 1608</strain>
    </source>
</reference>
<proteinExistence type="predicted"/>
<evidence type="ECO:0000256" key="1">
    <source>
        <dbReference type="SAM" id="SignalP"/>
    </source>
</evidence>
<gene>
    <name evidence="2" type="ORF">V1286_007409</name>
</gene>
<dbReference type="EMBL" id="JAZHRV010000001">
    <property type="protein sequence ID" value="MEH2559880.1"/>
    <property type="molecule type" value="Genomic_DNA"/>
</dbReference>
<keyword evidence="1" id="KW-0732">Signal</keyword>
<name>A0ABU8BN13_9BRAD</name>
<accession>A0ABU8BN13</accession>
<feature type="signal peptide" evidence="1">
    <location>
        <begin position="1"/>
        <end position="29"/>
    </location>
</feature>
<feature type="chain" id="PRO_5046198192" evidence="1">
    <location>
        <begin position="30"/>
        <end position="197"/>
    </location>
</feature>
<organism evidence="2 3">
    <name type="scientific">Bradyrhizobium algeriense</name>
    <dbReference type="NCBI Taxonomy" id="634784"/>
    <lineage>
        <taxon>Bacteria</taxon>
        <taxon>Pseudomonadati</taxon>
        <taxon>Pseudomonadota</taxon>
        <taxon>Alphaproteobacteria</taxon>
        <taxon>Hyphomicrobiales</taxon>
        <taxon>Nitrobacteraceae</taxon>
        <taxon>Bradyrhizobium</taxon>
    </lineage>
</organism>
<dbReference type="Proteomes" id="UP001364224">
    <property type="component" value="Unassembled WGS sequence"/>
</dbReference>
<evidence type="ECO:0000313" key="2">
    <source>
        <dbReference type="EMBL" id="MEH2559880.1"/>
    </source>
</evidence>
<protein>
    <submittedName>
        <fullName evidence="2">Uncharacterized protein</fullName>
    </submittedName>
</protein>
<evidence type="ECO:0000313" key="3">
    <source>
        <dbReference type="Proteomes" id="UP001364224"/>
    </source>
</evidence>
<comment type="caution">
    <text evidence="2">The sequence shown here is derived from an EMBL/GenBank/DDBJ whole genome shotgun (WGS) entry which is preliminary data.</text>
</comment>